<dbReference type="EMBL" id="WNWR01000334">
    <property type="protein sequence ID" value="KAE9982718.1"/>
    <property type="molecule type" value="Genomic_DNA"/>
</dbReference>
<accession>A0A8H3UXU9</accession>
<evidence type="ECO:0000313" key="4">
    <source>
        <dbReference type="Proteomes" id="UP000447873"/>
    </source>
</evidence>
<evidence type="ECO:0000313" key="3">
    <source>
        <dbReference type="EMBL" id="KAE9982718.1"/>
    </source>
</evidence>
<comment type="caution">
    <text evidence="2">The sequence shown here is derived from an EMBL/GenBank/DDBJ whole genome shotgun (WGS) entry which is preliminary data.</text>
</comment>
<dbReference type="Gene3D" id="3.40.50.720">
    <property type="entry name" value="NAD(P)-binding Rossmann-like Domain"/>
    <property type="match status" value="1"/>
</dbReference>
<evidence type="ECO:0000313" key="2">
    <source>
        <dbReference type="EMBL" id="KAE9978335.1"/>
    </source>
</evidence>
<dbReference type="InterPro" id="IPR036291">
    <property type="entry name" value="NAD(P)-bd_dom_sf"/>
</dbReference>
<proteinExistence type="predicted"/>
<dbReference type="InterPro" id="IPR002347">
    <property type="entry name" value="SDR_fam"/>
</dbReference>
<protein>
    <recommendedName>
        <fullName evidence="6">NAD(P)-binding protein</fullName>
    </recommendedName>
</protein>
<dbReference type="PANTHER" id="PTHR47534">
    <property type="entry name" value="YALI0E05731P"/>
    <property type="match status" value="1"/>
</dbReference>
<dbReference type="GO" id="GO:0016491">
    <property type="term" value="F:oxidoreductase activity"/>
    <property type="evidence" value="ECO:0007669"/>
    <property type="project" value="UniProtKB-KW"/>
</dbReference>
<dbReference type="SUPFAM" id="SSF51735">
    <property type="entry name" value="NAD(P)-binding Rossmann-fold domains"/>
    <property type="match status" value="1"/>
</dbReference>
<dbReference type="Proteomes" id="UP000447873">
    <property type="component" value="Unassembled WGS sequence"/>
</dbReference>
<dbReference type="EMBL" id="WNWS01000137">
    <property type="protein sequence ID" value="KAE9978335.1"/>
    <property type="molecule type" value="Genomic_DNA"/>
</dbReference>
<evidence type="ECO:0008006" key="6">
    <source>
        <dbReference type="Google" id="ProtNLM"/>
    </source>
</evidence>
<dbReference type="PANTHER" id="PTHR47534:SF3">
    <property type="entry name" value="ALCOHOL DEHYDROGENASE-LIKE C-TERMINAL DOMAIN-CONTAINING PROTEIN"/>
    <property type="match status" value="1"/>
</dbReference>
<organism evidence="2 4">
    <name type="scientific">Venturia inaequalis</name>
    <name type="common">Apple scab fungus</name>
    <dbReference type="NCBI Taxonomy" id="5025"/>
    <lineage>
        <taxon>Eukaryota</taxon>
        <taxon>Fungi</taxon>
        <taxon>Dikarya</taxon>
        <taxon>Ascomycota</taxon>
        <taxon>Pezizomycotina</taxon>
        <taxon>Dothideomycetes</taxon>
        <taxon>Pleosporomycetidae</taxon>
        <taxon>Venturiales</taxon>
        <taxon>Venturiaceae</taxon>
        <taxon>Venturia</taxon>
    </lineage>
</organism>
<keyword evidence="1" id="KW-0560">Oxidoreductase</keyword>
<keyword evidence="5" id="KW-1185">Reference proteome</keyword>
<dbReference type="Proteomes" id="UP000490939">
    <property type="component" value="Unassembled WGS sequence"/>
</dbReference>
<evidence type="ECO:0000256" key="1">
    <source>
        <dbReference type="ARBA" id="ARBA00023002"/>
    </source>
</evidence>
<sequence length="326" mass="35253">MVALKAITTYNISLPTKTPNPVAVFVGATNGIGLHALKALLTHTISPKIYILGRSTQQLQNTISTTLQPLNKNATFHPIVAEDLTLISTAERAAQQILSSPGITHIDVLIMSPGFVDFSRRMSPEGIDRLTAVRYYSRTRILTTLLPLLRSAESPRVISVLAGGQEGKLWPEDWTMEKHWGVASAGGVSASLTTFMFEALRAKEENDKIEFVHIFPGLVRGTGLKFEGAGVVGGFLLRWLVLPIILRVAGYGVEEAGERVLYAATSGGIQSAKGSDGVEGSGVYLVGGDSEVLELPAVAKTMREEEDMVSKVYDHTMEVFGRVDKM</sequence>
<reference evidence="2 4" key="1">
    <citation type="submission" date="2018-12" db="EMBL/GenBank/DDBJ databases">
        <title>Venturia inaequalis Genome Resource.</title>
        <authorList>
            <person name="Lichtner F.J."/>
        </authorList>
    </citation>
    <scope>NUCLEOTIDE SEQUENCE [LARGE SCALE GENOMIC DNA]</scope>
    <source>
        <strain evidence="2 4">120213</strain>
        <strain evidence="3 5">DMI_063113</strain>
    </source>
</reference>
<gene>
    <name evidence="3" type="ORF">EG327_005770</name>
    <name evidence="2" type="ORF">EG328_001509</name>
</gene>
<evidence type="ECO:0000313" key="5">
    <source>
        <dbReference type="Proteomes" id="UP000490939"/>
    </source>
</evidence>
<name>A0A8H3UXU9_VENIN</name>
<dbReference type="AlphaFoldDB" id="A0A8H3UXU9"/>
<dbReference type="Pfam" id="PF00106">
    <property type="entry name" value="adh_short"/>
    <property type="match status" value="1"/>
</dbReference>
<dbReference type="InterPro" id="IPR052228">
    <property type="entry name" value="Sec_Metab_Biosynth_Oxidored"/>
</dbReference>